<keyword evidence="3" id="KW-1185">Reference proteome</keyword>
<feature type="compositionally biased region" description="Basic and acidic residues" evidence="1">
    <location>
        <begin position="14"/>
        <end position="24"/>
    </location>
</feature>
<reference evidence="2 3" key="1">
    <citation type="submission" date="2020-06" db="EMBL/GenBank/DDBJ databases">
        <authorList>
            <person name="Qiu C."/>
            <person name="Liu Z."/>
        </authorList>
    </citation>
    <scope>NUCLEOTIDE SEQUENCE [LARGE SCALE GENOMIC DNA]</scope>
    <source>
        <strain evidence="2 3">EM 1</strain>
    </source>
</reference>
<accession>A0A850QP09</accession>
<evidence type="ECO:0000313" key="3">
    <source>
        <dbReference type="Proteomes" id="UP000588051"/>
    </source>
</evidence>
<dbReference type="AlphaFoldDB" id="A0A850QP09"/>
<evidence type="ECO:0000256" key="1">
    <source>
        <dbReference type="SAM" id="MobiDB-lite"/>
    </source>
</evidence>
<comment type="caution">
    <text evidence="2">The sequence shown here is derived from an EMBL/GenBank/DDBJ whole genome shotgun (WGS) entry which is preliminary data.</text>
</comment>
<evidence type="ECO:0000313" key="2">
    <source>
        <dbReference type="EMBL" id="NVO79405.1"/>
    </source>
</evidence>
<gene>
    <name evidence="2" type="ORF">HV832_16420</name>
</gene>
<protein>
    <submittedName>
        <fullName evidence="2">Uncharacterized protein</fullName>
    </submittedName>
</protein>
<dbReference type="EMBL" id="JABXYJ010000014">
    <property type="protein sequence ID" value="NVO79405.1"/>
    <property type="molecule type" value="Genomic_DNA"/>
</dbReference>
<dbReference type="Proteomes" id="UP000588051">
    <property type="component" value="Unassembled WGS sequence"/>
</dbReference>
<organism evidence="2 3">
    <name type="scientific">Undibacterium oligocarboniphilum</name>
    <dbReference type="NCBI Taxonomy" id="666702"/>
    <lineage>
        <taxon>Bacteria</taxon>
        <taxon>Pseudomonadati</taxon>
        <taxon>Pseudomonadota</taxon>
        <taxon>Betaproteobacteria</taxon>
        <taxon>Burkholderiales</taxon>
        <taxon>Oxalobacteraceae</taxon>
        <taxon>Undibacterium</taxon>
    </lineage>
</organism>
<sequence length="73" mass="8032">MPKKMQAPPNYDYTGKERVQRQRDALAQAGGARVEAHLDASELARLDALVATGIAQSRRAALKYLVQQLPEAK</sequence>
<name>A0A850QP09_9BURK</name>
<dbReference type="RefSeq" id="WP_176805064.1">
    <property type="nucleotide sequence ID" value="NZ_JABXYJ010000014.1"/>
</dbReference>
<proteinExistence type="predicted"/>
<feature type="region of interest" description="Disordered" evidence="1">
    <location>
        <begin position="1"/>
        <end position="28"/>
    </location>
</feature>